<dbReference type="EMBL" id="CP000248">
    <property type="protein sequence ID" value="ABD27479.1"/>
    <property type="molecule type" value="Genomic_DNA"/>
</dbReference>
<evidence type="ECO:0000313" key="1">
    <source>
        <dbReference type="EMBL" id="ABD27479.1"/>
    </source>
</evidence>
<dbReference type="AlphaFoldDB" id="Q2G3U4"/>
<gene>
    <name evidence="1" type="ordered locus">Saro_3044</name>
</gene>
<evidence type="ECO:0000313" key="2">
    <source>
        <dbReference type="Proteomes" id="UP000009134"/>
    </source>
</evidence>
<dbReference type="HOGENOM" id="CLU_1198785_0_0_5"/>
<name>Q2G3U4_NOVAD</name>
<accession>Q2G3U4</accession>
<dbReference type="KEGG" id="nar:Saro_3044"/>
<dbReference type="RefSeq" id="WP_011446683.1">
    <property type="nucleotide sequence ID" value="NC_007794.1"/>
</dbReference>
<dbReference type="Proteomes" id="UP000009134">
    <property type="component" value="Chromosome"/>
</dbReference>
<protein>
    <recommendedName>
        <fullName evidence="3">DUF4760 domain-containing protein</fullName>
    </recommendedName>
</protein>
<organism evidence="1 2">
    <name type="scientific">Novosphingobium aromaticivorans (strain ATCC 700278 / DSM 12444 / CCUG 56034 / CIP 105152 / NBRC 16084 / F199)</name>
    <dbReference type="NCBI Taxonomy" id="279238"/>
    <lineage>
        <taxon>Bacteria</taxon>
        <taxon>Pseudomonadati</taxon>
        <taxon>Pseudomonadota</taxon>
        <taxon>Alphaproteobacteria</taxon>
        <taxon>Sphingomonadales</taxon>
        <taxon>Sphingomonadaceae</taxon>
        <taxon>Novosphingobium</taxon>
    </lineage>
</organism>
<keyword evidence="2" id="KW-1185">Reference proteome</keyword>
<sequence>MEWLGTAPAWITALTAVFASRVALRQLGMSASAQEMQVQIARANLLLSIDREFESEASYASRKACRSLANAAEASALATNPRDRAPDAIRKLVATEFSHQLNELWNVARELQEKPEGTENAPAIAASDRYATLMALPNWIETVGMLCRRDLLPKEDVLDLYDEAIIRTMTNFESHIVTRGSEQPYDNPLWLENARWLLEEAKTYNKQKREPAKAPVSKSRLDWLSAAKAAS</sequence>
<reference evidence="2" key="1">
    <citation type="submission" date="2006-01" db="EMBL/GenBank/DDBJ databases">
        <title>Complete sequence of Novosphingobium aromaticivorans DSM 12444.</title>
        <authorList>
            <consortium name="US DOE Joint Genome Institute"/>
            <person name="Copeland A."/>
            <person name="Lucas S."/>
            <person name="Lapidus A."/>
            <person name="Barry K."/>
            <person name="Detter J.C."/>
            <person name="Glavina T."/>
            <person name="Hammon N."/>
            <person name="Israni S."/>
            <person name="Pitluck S."/>
            <person name="Chain P."/>
            <person name="Malfatti S."/>
            <person name="Shin M."/>
            <person name="Vergez L."/>
            <person name="Schmutz J."/>
            <person name="Larimer F."/>
            <person name="Land M."/>
            <person name="Kyrpides N."/>
            <person name="Ivanova N."/>
            <person name="Fredrickson J."/>
            <person name="Balkwill D."/>
            <person name="Romine M.F."/>
            <person name="Richardson P."/>
        </authorList>
    </citation>
    <scope>NUCLEOTIDE SEQUENCE [LARGE SCALE GENOMIC DNA]</scope>
    <source>
        <strain evidence="2">ATCC 700278 / DSM 12444 / CCUG 56034 / CIP 105152 / NBRC 16084 / F199</strain>
    </source>
</reference>
<evidence type="ECO:0008006" key="3">
    <source>
        <dbReference type="Google" id="ProtNLM"/>
    </source>
</evidence>
<proteinExistence type="predicted"/>